<dbReference type="PANTHER" id="PTHR21286:SF0">
    <property type="entry name" value="NUCLEAR PORE COMPLEX PROTEIN NUP160"/>
    <property type="match status" value="1"/>
</dbReference>
<dbReference type="OrthoDB" id="67716at2759"/>
<dbReference type="PANTHER" id="PTHR21286">
    <property type="entry name" value="NUCLEAR PORE COMPLEX PROTEIN NUP160"/>
    <property type="match status" value="1"/>
</dbReference>
<gene>
    <name evidence="1" type="ORF">TELCIR_03558</name>
</gene>
<keyword evidence="2" id="KW-1185">Reference proteome</keyword>
<dbReference type="AlphaFoldDB" id="A0A2G9UW89"/>
<proteinExistence type="predicted"/>
<dbReference type="GO" id="GO:0017056">
    <property type="term" value="F:structural constituent of nuclear pore"/>
    <property type="evidence" value="ECO:0007669"/>
    <property type="project" value="TreeGrafter"/>
</dbReference>
<accession>A0A2G9UW89</accession>
<feature type="non-terminal residue" evidence="1">
    <location>
        <position position="1"/>
    </location>
</feature>
<dbReference type="InterPro" id="IPR021717">
    <property type="entry name" value="Nucleoporin_Nup160"/>
</dbReference>
<dbReference type="Proteomes" id="UP000230423">
    <property type="component" value="Unassembled WGS sequence"/>
</dbReference>
<protein>
    <submittedName>
        <fullName evidence="1">Uncharacterized protein</fullName>
    </submittedName>
</protein>
<reference evidence="1 2" key="1">
    <citation type="submission" date="2015-09" db="EMBL/GenBank/DDBJ databases">
        <title>Draft genome of the parasitic nematode Teladorsagia circumcincta isolate WARC Sus (inbred).</title>
        <authorList>
            <person name="Mitreva M."/>
        </authorList>
    </citation>
    <scope>NUCLEOTIDE SEQUENCE [LARGE SCALE GENOMIC DNA]</scope>
    <source>
        <strain evidence="1 2">S</strain>
    </source>
</reference>
<dbReference type="EMBL" id="KZ345279">
    <property type="protein sequence ID" value="PIO74433.1"/>
    <property type="molecule type" value="Genomic_DNA"/>
</dbReference>
<dbReference type="GO" id="GO:0005643">
    <property type="term" value="C:nuclear pore"/>
    <property type="evidence" value="ECO:0007669"/>
    <property type="project" value="UniProtKB-ARBA"/>
</dbReference>
<organism evidence="1 2">
    <name type="scientific">Teladorsagia circumcincta</name>
    <name type="common">Brown stomach worm</name>
    <name type="synonym">Ostertagia circumcincta</name>
    <dbReference type="NCBI Taxonomy" id="45464"/>
    <lineage>
        <taxon>Eukaryota</taxon>
        <taxon>Metazoa</taxon>
        <taxon>Ecdysozoa</taxon>
        <taxon>Nematoda</taxon>
        <taxon>Chromadorea</taxon>
        <taxon>Rhabditida</taxon>
        <taxon>Rhabditina</taxon>
        <taxon>Rhabditomorpha</taxon>
        <taxon>Strongyloidea</taxon>
        <taxon>Trichostrongylidae</taxon>
        <taxon>Teladorsagia</taxon>
    </lineage>
</organism>
<evidence type="ECO:0000313" key="1">
    <source>
        <dbReference type="EMBL" id="PIO74433.1"/>
    </source>
</evidence>
<evidence type="ECO:0000313" key="2">
    <source>
        <dbReference type="Proteomes" id="UP000230423"/>
    </source>
</evidence>
<name>A0A2G9UW89_TELCI</name>
<sequence>LSSNLFFSQIACQGSRCEYAHGDWLALTAHVDSYLRSPEDRFSVILNGELKLVDEMEPDFSGDMKKILSVAIDRAAAKEEEGMISDEAEVIDGSAHSFMPMRAELARFEYHVFDFPRLEDELSEFIGLYTLFNAQLSLKLTRDSAQVSLCSWFMAGEGVESVRDAAQIDGLDEDSSLPQFNEFLSTVVKASLQILSPKSPQALLARSLATHDKYLALMALRYLNDHRHSEEVIEMARSAISSLPPGHKCTDPEVKRMALSELIKRMLHANDWQSIVDLNYGKLEEEFQLPKEACGNDEIEAAQEITQEMIDVTLHDVIADELNIAAPPRPSTQHRMFILTAEALCEECVVASARVALLVTGEVPPSDPKEIVEKLIAIKNYDVAFDVCSNHWSVVRGLLAAAGRLWPNDSRPLRAITRTFLAHKIPVPCWLDAEYAERDVGGYLRCLIEYGAISQGLKVAANCVDQETKKVKSTDSRVWLPLTAISDLLNLGAKEKEEKLLSCLNEKLRTHFTRVEGFEKVAQLSH</sequence>